<evidence type="ECO:0000313" key="14">
    <source>
        <dbReference type="EMBL" id="SFC19859.1"/>
    </source>
</evidence>
<dbReference type="Pfam" id="PF00015">
    <property type="entry name" value="MCPsignal"/>
    <property type="match status" value="1"/>
</dbReference>
<dbReference type="GO" id="GO:0005886">
    <property type="term" value="C:plasma membrane"/>
    <property type="evidence" value="ECO:0007669"/>
    <property type="project" value="UniProtKB-SubCell"/>
</dbReference>
<evidence type="ECO:0000256" key="1">
    <source>
        <dbReference type="ARBA" id="ARBA00004429"/>
    </source>
</evidence>
<dbReference type="CDD" id="cd18774">
    <property type="entry name" value="PDC2_HK_sensor"/>
    <property type="match status" value="1"/>
</dbReference>
<dbReference type="GO" id="GO:0006935">
    <property type="term" value="P:chemotaxis"/>
    <property type="evidence" value="ECO:0007669"/>
    <property type="project" value="UniProtKB-ARBA"/>
</dbReference>
<dbReference type="CDD" id="cd06225">
    <property type="entry name" value="HAMP"/>
    <property type="match status" value="1"/>
</dbReference>
<evidence type="ECO:0000259" key="13">
    <source>
        <dbReference type="PROSITE" id="PS50885"/>
    </source>
</evidence>
<keyword evidence="6 8" id="KW-0807">Transducer</keyword>
<dbReference type="Gene3D" id="1.10.287.950">
    <property type="entry name" value="Methyl-accepting chemotaxis protein"/>
    <property type="match status" value="1"/>
</dbReference>
<keyword evidence="2" id="KW-1003">Cell membrane</keyword>
<proteinExistence type="inferred from homology"/>
<gene>
    <name evidence="14" type="ORF">SAMN05660443_1850</name>
</gene>
<keyword evidence="5 10" id="KW-0472">Membrane</keyword>
<dbReference type="InterPro" id="IPR003660">
    <property type="entry name" value="HAMP_dom"/>
</dbReference>
<dbReference type="Pfam" id="PF00672">
    <property type="entry name" value="HAMP"/>
    <property type="match status" value="1"/>
</dbReference>
<feature type="domain" description="T-SNARE coiled-coil homology" evidence="12">
    <location>
        <begin position="548"/>
        <end position="610"/>
    </location>
</feature>
<dbReference type="SMART" id="SM00283">
    <property type="entry name" value="MA"/>
    <property type="match status" value="1"/>
</dbReference>
<comment type="subcellular location">
    <subcellularLocation>
        <location evidence="1">Cell inner membrane</location>
        <topology evidence="1">Multi-pass membrane protein</topology>
    </subcellularLocation>
</comment>
<dbReference type="InterPro" id="IPR000727">
    <property type="entry name" value="T_SNARE_dom"/>
</dbReference>
<evidence type="ECO:0000259" key="11">
    <source>
        <dbReference type="PROSITE" id="PS50111"/>
    </source>
</evidence>
<dbReference type="InterPro" id="IPR004089">
    <property type="entry name" value="MCPsignal_dom"/>
</dbReference>
<evidence type="ECO:0000256" key="10">
    <source>
        <dbReference type="SAM" id="Phobius"/>
    </source>
</evidence>
<feature type="domain" description="HAMP" evidence="13">
    <location>
        <begin position="302"/>
        <end position="356"/>
    </location>
</feature>
<dbReference type="PANTHER" id="PTHR32089">
    <property type="entry name" value="METHYL-ACCEPTING CHEMOTAXIS PROTEIN MCPB"/>
    <property type="match status" value="1"/>
</dbReference>
<feature type="domain" description="Methyl-accepting transducer" evidence="11">
    <location>
        <begin position="361"/>
        <end position="597"/>
    </location>
</feature>
<dbReference type="SUPFAM" id="SSF58104">
    <property type="entry name" value="Methyl-accepting chemotaxis protein (MCP) signaling domain"/>
    <property type="match status" value="1"/>
</dbReference>
<comment type="similarity">
    <text evidence="7">Belongs to the methyl-accepting chemotaxis (MCP) protein family.</text>
</comment>
<evidence type="ECO:0000259" key="12">
    <source>
        <dbReference type="PROSITE" id="PS50192"/>
    </source>
</evidence>
<evidence type="ECO:0000256" key="7">
    <source>
        <dbReference type="ARBA" id="ARBA00029447"/>
    </source>
</evidence>
<dbReference type="Proteomes" id="UP000199058">
    <property type="component" value="Unassembled WGS sequence"/>
</dbReference>
<dbReference type="GO" id="GO:0007165">
    <property type="term" value="P:signal transduction"/>
    <property type="evidence" value="ECO:0007669"/>
    <property type="project" value="UniProtKB-KW"/>
</dbReference>
<evidence type="ECO:0000313" key="15">
    <source>
        <dbReference type="Proteomes" id="UP000199058"/>
    </source>
</evidence>
<dbReference type="SMART" id="SM00304">
    <property type="entry name" value="HAMP"/>
    <property type="match status" value="1"/>
</dbReference>
<name>A0A1I1H6P7_9GAMM</name>
<reference evidence="14 15" key="1">
    <citation type="submission" date="2016-10" db="EMBL/GenBank/DDBJ databases">
        <authorList>
            <person name="de Groot N.N."/>
        </authorList>
    </citation>
    <scope>NUCLEOTIDE SEQUENCE [LARGE SCALE GENOMIC DNA]</scope>
    <source>
        <strain evidence="14 15">DSM 18438</strain>
    </source>
</reference>
<evidence type="ECO:0000256" key="4">
    <source>
        <dbReference type="ARBA" id="ARBA00022989"/>
    </source>
</evidence>
<keyword evidence="15" id="KW-1185">Reference proteome</keyword>
<evidence type="ECO:0000256" key="6">
    <source>
        <dbReference type="ARBA" id="ARBA00023224"/>
    </source>
</evidence>
<dbReference type="AlphaFoldDB" id="A0A1I1H6P7"/>
<keyword evidence="4 10" id="KW-1133">Transmembrane helix</keyword>
<feature type="coiled-coil region" evidence="9">
    <location>
        <begin position="534"/>
        <end position="581"/>
    </location>
</feature>
<dbReference type="PROSITE" id="PS50192">
    <property type="entry name" value="T_SNARE"/>
    <property type="match status" value="1"/>
</dbReference>
<evidence type="ECO:0000256" key="8">
    <source>
        <dbReference type="PROSITE-ProRule" id="PRU00284"/>
    </source>
</evidence>
<dbReference type="EMBL" id="FOLH01000003">
    <property type="protein sequence ID" value="SFC19859.1"/>
    <property type="molecule type" value="Genomic_DNA"/>
</dbReference>
<keyword evidence="3 10" id="KW-0812">Transmembrane</keyword>
<evidence type="ECO:0000256" key="2">
    <source>
        <dbReference type="ARBA" id="ARBA00022519"/>
    </source>
</evidence>
<protein>
    <submittedName>
        <fullName evidence="14">Cache domain-containing protein</fullName>
    </submittedName>
</protein>
<organism evidence="14 15">
    <name type="scientific">Marinospirillum celere</name>
    <dbReference type="NCBI Taxonomy" id="1122252"/>
    <lineage>
        <taxon>Bacteria</taxon>
        <taxon>Pseudomonadati</taxon>
        <taxon>Pseudomonadota</taxon>
        <taxon>Gammaproteobacteria</taxon>
        <taxon>Oceanospirillales</taxon>
        <taxon>Oceanospirillaceae</taxon>
        <taxon>Marinospirillum</taxon>
    </lineage>
</organism>
<evidence type="ECO:0000256" key="3">
    <source>
        <dbReference type="ARBA" id="ARBA00022692"/>
    </source>
</evidence>
<sequence length="633" mass="68742">MRFLIFKGITLKLVVLVALASSLPLSIMGGVTYFTMKASMESNLQSTLTGVGDDITYLLDEFMIARGQEARLLATSLDPDLANQQLASGLEVTEHFNWLGKLDSNGAILAEAGEQQTLSGQSVVATRSDWLAAYRDGKRLIDVDARPGASNNRFVVYLHATEDGNFLAAQMPMEAVIALVNRVQIGETGRATLFNRSGTLIGHPDASRFGEDMSHYPIMEPPVRQGQGHSGAEFLSGDGRYKFGMTSVLPQLEERYGLRWGLIVDQTLSELYAPVNRLNWTLWTLWVIALSITLVVGFVYSQVLIKPLKALSKGLSSIAAGDADLTRRLDVRSKDEIGDTAKAFNRLMKNLQELISDVSSAASELSSASSQLNSSTRSTDEALRNQQSEVEQVATAMNEMNATVHEVARNAGQASQAAETSNAASLEGKRVVDRTLEDIHQLAEDVEVSAKVIHQLETDADSIGKILDVIGEIADQTNLLALNAAIEAARAGEHGRGFAVVADEVRVLAQRTQESTEEIRRMIENFQSSSRQAVEAMQLNRNKADETVEQARQTGDALEKINQAVATINDMNAQIASAAEEQSAVAEEINHNIHSISDLSAITGEHSAQAADASERLAELANQLHSRVGRFRV</sequence>
<dbReference type="STRING" id="1122252.SAMN05660443_1850"/>
<evidence type="ECO:0000256" key="9">
    <source>
        <dbReference type="SAM" id="Coils"/>
    </source>
</evidence>
<dbReference type="FunFam" id="1.10.287.950:FF:000001">
    <property type="entry name" value="Methyl-accepting chemotaxis sensory transducer"/>
    <property type="match status" value="1"/>
</dbReference>
<dbReference type="Gene3D" id="3.30.450.20">
    <property type="entry name" value="PAS domain"/>
    <property type="match status" value="1"/>
</dbReference>
<dbReference type="PROSITE" id="PS50111">
    <property type="entry name" value="CHEMOTAXIS_TRANSDUC_2"/>
    <property type="match status" value="1"/>
</dbReference>
<feature type="transmembrane region" description="Helical" evidence="10">
    <location>
        <begin position="280"/>
        <end position="300"/>
    </location>
</feature>
<dbReference type="PANTHER" id="PTHR32089:SF119">
    <property type="entry name" value="METHYL-ACCEPTING CHEMOTAXIS PROTEIN CTPL"/>
    <property type="match status" value="1"/>
</dbReference>
<dbReference type="PROSITE" id="PS50885">
    <property type="entry name" value="HAMP"/>
    <property type="match status" value="1"/>
</dbReference>
<dbReference type="CDD" id="cd11386">
    <property type="entry name" value="MCP_signal"/>
    <property type="match status" value="1"/>
</dbReference>
<accession>A0A1I1H6P7</accession>
<keyword evidence="2" id="KW-0997">Cell inner membrane</keyword>
<keyword evidence="9" id="KW-0175">Coiled coil</keyword>
<evidence type="ECO:0000256" key="5">
    <source>
        <dbReference type="ARBA" id="ARBA00023136"/>
    </source>
</evidence>